<dbReference type="InterPro" id="IPR007446">
    <property type="entry name" value="PilP"/>
</dbReference>
<name>A0ABT8BQM2_9VIBR</name>
<protein>
    <submittedName>
        <fullName evidence="1">Pilus assembly protein PilP</fullName>
    </submittedName>
</protein>
<dbReference type="Gene3D" id="2.30.30.830">
    <property type="match status" value="1"/>
</dbReference>
<keyword evidence="2" id="KW-1185">Reference proteome</keyword>
<sequence length="173" mass="19670">MRLECVFLLFSLFQIKQVHSILPTFFTMYLSRQEPVDMSILRGRVVLGDRMIESSSKWRDPFSVPKSVPDVEMIQSQKGRVGCIKRESAPEVGELTRHHSNKMRLTGIMDIGTAKLALIELPTGYIARAEVGQAIGLRHGKITQITANEVQIIEDQENKEECSTRIEIWLSLE</sequence>
<gene>
    <name evidence="1" type="ORF">QWZ16_01275</name>
</gene>
<dbReference type="RefSeq" id="WP_076588933.1">
    <property type="nucleotide sequence ID" value="NZ_JAUFQC010000001.1"/>
</dbReference>
<dbReference type="EMBL" id="JAUFQC010000001">
    <property type="protein sequence ID" value="MDN3608408.1"/>
    <property type="molecule type" value="Genomic_DNA"/>
</dbReference>
<organism evidence="1 2">
    <name type="scientific">Vibrio ostreicida</name>
    <dbReference type="NCBI Taxonomy" id="526588"/>
    <lineage>
        <taxon>Bacteria</taxon>
        <taxon>Pseudomonadati</taxon>
        <taxon>Pseudomonadota</taxon>
        <taxon>Gammaproteobacteria</taxon>
        <taxon>Vibrionales</taxon>
        <taxon>Vibrionaceae</taxon>
        <taxon>Vibrio</taxon>
    </lineage>
</organism>
<evidence type="ECO:0000313" key="1">
    <source>
        <dbReference type="EMBL" id="MDN3608408.1"/>
    </source>
</evidence>
<dbReference type="Pfam" id="PF04351">
    <property type="entry name" value="PilP"/>
    <property type="match status" value="1"/>
</dbReference>
<accession>A0ABT8BQM2</accession>
<dbReference type="Proteomes" id="UP001238540">
    <property type="component" value="Unassembled WGS sequence"/>
</dbReference>
<comment type="caution">
    <text evidence="1">The sequence shown here is derived from an EMBL/GenBank/DDBJ whole genome shotgun (WGS) entry which is preliminary data.</text>
</comment>
<reference evidence="2" key="1">
    <citation type="journal article" date="2019" name="Int. J. Syst. Evol. Microbiol.">
        <title>The Global Catalogue of Microorganisms (GCM) 10K type strain sequencing project: providing services to taxonomists for standard genome sequencing and annotation.</title>
        <authorList>
            <consortium name="The Broad Institute Genomics Platform"/>
            <consortium name="The Broad Institute Genome Sequencing Center for Infectious Disease"/>
            <person name="Wu L."/>
            <person name="Ma J."/>
        </authorList>
    </citation>
    <scope>NUCLEOTIDE SEQUENCE [LARGE SCALE GENOMIC DNA]</scope>
    <source>
        <strain evidence="2">CECT 7398</strain>
    </source>
</reference>
<evidence type="ECO:0000313" key="2">
    <source>
        <dbReference type="Proteomes" id="UP001238540"/>
    </source>
</evidence>
<proteinExistence type="predicted"/>